<feature type="compositionally biased region" description="Polar residues" evidence="6">
    <location>
        <begin position="110"/>
        <end position="124"/>
    </location>
</feature>
<dbReference type="InterPro" id="IPR001471">
    <property type="entry name" value="AP2/ERF_dom"/>
</dbReference>
<feature type="region of interest" description="Disordered" evidence="6">
    <location>
        <begin position="110"/>
        <end position="147"/>
    </location>
</feature>
<feature type="compositionally biased region" description="Basic residues" evidence="6">
    <location>
        <begin position="129"/>
        <end position="139"/>
    </location>
</feature>
<evidence type="ECO:0000313" key="8">
    <source>
        <dbReference type="EMBL" id="KAJ8451163.1"/>
    </source>
</evidence>
<dbReference type="GO" id="GO:0003700">
    <property type="term" value="F:DNA-binding transcription factor activity"/>
    <property type="evidence" value="ECO:0007669"/>
    <property type="project" value="InterPro"/>
</dbReference>
<dbReference type="Proteomes" id="UP001153076">
    <property type="component" value="Unassembled WGS sequence"/>
</dbReference>
<evidence type="ECO:0000256" key="2">
    <source>
        <dbReference type="ARBA" id="ARBA00023015"/>
    </source>
</evidence>
<dbReference type="SUPFAM" id="SSF54171">
    <property type="entry name" value="DNA-binding domain"/>
    <property type="match status" value="1"/>
</dbReference>
<reference evidence="8" key="1">
    <citation type="submission" date="2022-04" db="EMBL/GenBank/DDBJ databases">
        <title>Carnegiea gigantea Genome sequencing and assembly v2.</title>
        <authorList>
            <person name="Copetti D."/>
            <person name="Sanderson M.J."/>
            <person name="Burquez A."/>
            <person name="Wojciechowski M.F."/>
        </authorList>
    </citation>
    <scope>NUCLEOTIDE SEQUENCE</scope>
    <source>
        <strain evidence="8">SGP5-SGP5p</strain>
        <tissue evidence="8">Aerial part</tissue>
    </source>
</reference>
<evidence type="ECO:0000313" key="9">
    <source>
        <dbReference type="Proteomes" id="UP001153076"/>
    </source>
</evidence>
<feature type="domain" description="AP2/ERF" evidence="7">
    <location>
        <begin position="153"/>
        <end position="210"/>
    </location>
</feature>
<keyword evidence="2" id="KW-0805">Transcription regulation</keyword>
<dbReference type="Gene3D" id="3.30.730.10">
    <property type="entry name" value="AP2/ERF domain"/>
    <property type="match status" value="1"/>
</dbReference>
<evidence type="ECO:0000256" key="1">
    <source>
        <dbReference type="ARBA" id="ARBA00004123"/>
    </source>
</evidence>
<keyword evidence="3" id="KW-0238">DNA-binding</keyword>
<keyword evidence="4" id="KW-0804">Transcription</keyword>
<dbReference type="PANTHER" id="PTHR31194:SF140">
    <property type="entry name" value="ETHYLENE-RESPONSIVE TRANSCRIPTION FACTOR CRF2"/>
    <property type="match status" value="1"/>
</dbReference>
<proteinExistence type="predicted"/>
<dbReference type="GO" id="GO:0005634">
    <property type="term" value="C:nucleus"/>
    <property type="evidence" value="ECO:0007669"/>
    <property type="project" value="UniProtKB-SubCell"/>
</dbReference>
<dbReference type="OrthoDB" id="777519at2759"/>
<keyword evidence="5" id="KW-0539">Nucleus</keyword>
<protein>
    <recommendedName>
        <fullName evidence="7">AP2/ERF domain-containing protein</fullName>
    </recommendedName>
</protein>
<feature type="region of interest" description="Disordered" evidence="6">
    <location>
        <begin position="263"/>
        <end position="304"/>
    </location>
</feature>
<dbReference type="Pfam" id="PF00847">
    <property type="entry name" value="AP2"/>
    <property type="match status" value="1"/>
</dbReference>
<dbReference type="PRINTS" id="PR00367">
    <property type="entry name" value="ETHRSPELEMNT"/>
</dbReference>
<dbReference type="SMART" id="SM00380">
    <property type="entry name" value="AP2"/>
    <property type="match status" value="1"/>
</dbReference>
<feature type="compositionally biased region" description="Basic and acidic residues" evidence="6">
    <location>
        <begin position="282"/>
        <end position="297"/>
    </location>
</feature>
<organism evidence="8 9">
    <name type="scientific">Carnegiea gigantea</name>
    <dbReference type="NCBI Taxonomy" id="171969"/>
    <lineage>
        <taxon>Eukaryota</taxon>
        <taxon>Viridiplantae</taxon>
        <taxon>Streptophyta</taxon>
        <taxon>Embryophyta</taxon>
        <taxon>Tracheophyta</taxon>
        <taxon>Spermatophyta</taxon>
        <taxon>Magnoliopsida</taxon>
        <taxon>eudicotyledons</taxon>
        <taxon>Gunneridae</taxon>
        <taxon>Pentapetalae</taxon>
        <taxon>Caryophyllales</taxon>
        <taxon>Cactineae</taxon>
        <taxon>Cactaceae</taxon>
        <taxon>Cactoideae</taxon>
        <taxon>Echinocereeae</taxon>
        <taxon>Carnegiea</taxon>
    </lineage>
</organism>
<name>A0A9Q1KX57_9CARY</name>
<evidence type="ECO:0000256" key="5">
    <source>
        <dbReference type="ARBA" id="ARBA00023242"/>
    </source>
</evidence>
<feature type="region of interest" description="Disordered" evidence="6">
    <location>
        <begin position="43"/>
        <end position="63"/>
    </location>
</feature>
<dbReference type="EMBL" id="JAKOGI010000011">
    <property type="protein sequence ID" value="KAJ8451163.1"/>
    <property type="molecule type" value="Genomic_DNA"/>
</dbReference>
<feature type="region of interest" description="Disordered" evidence="6">
    <location>
        <begin position="206"/>
        <end position="251"/>
    </location>
</feature>
<dbReference type="AlphaFoldDB" id="A0A9Q1KX57"/>
<dbReference type="CDD" id="cd00018">
    <property type="entry name" value="AP2"/>
    <property type="match status" value="1"/>
</dbReference>
<dbReference type="GO" id="GO:0003677">
    <property type="term" value="F:DNA binding"/>
    <property type="evidence" value="ECO:0007669"/>
    <property type="project" value="UniProtKB-KW"/>
</dbReference>
<comment type="subcellular location">
    <subcellularLocation>
        <location evidence="1">Nucleus</location>
    </subcellularLocation>
</comment>
<dbReference type="InterPro" id="IPR036955">
    <property type="entry name" value="AP2/ERF_dom_sf"/>
</dbReference>
<evidence type="ECO:0000256" key="6">
    <source>
        <dbReference type="SAM" id="MobiDB-lite"/>
    </source>
</evidence>
<dbReference type="InterPro" id="IPR016177">
    <property type="entry name" value="DNA-bd_dom_sf"/>
</dbReference>
<comment type="caution">
    <text evidence="8">The sequence shown here is derived from an EMBL/GenBank/DDBJ whole genome shotgun (WGS) entry which is preliminary data.</text>
</comment>
<dbReference type="FunFam" id="3.30.730.10:FF:000001">
    <property type="entry name" value="Ethylene-responsive transcription factor 2"/>
    <property type="match status" value="1"/>
</dbReference>
<keyword evidence="9" id="KW-1185">Reference proteome</keyword>
<dbReference type="PANTHER" id="PTHR31194">
    <property type="entry name" value="SHN SHINE , DNA BINDING / TRANSCRIPTION FACTOR"/>
    <property type="match status" value="1"/>
</dbReference>
<evidence type="ECO:0000256" key="3">
    <source>
        <dbReference type="ARBA" id="ARBA00023125"/>
    </source>
</evidence>
<gene>
    <name evidence="8" type="ORF">Cgig2_026972</name>
</gene>
<dbReference type="PROSITE" id="PS51032">
    <property type="entry name" value="AP2_ERF"/>
    <property type="match status" value="1"/>
</dbReference>
<evidence type="ECO:0000259" key="7">
    <source>
        <dbReference type="PROSITE" id="PS51032"/>
    </source>
</evidence>
<sequence>MAVNSRLPATVFKPRINDMMEAQILPPPIKYTEHRNQTTLVFRPTKSQSSQIHRKNPPENYSDYPKLVRISVTDADATDSSSDEECLSGEARRRRIKRFINEVSIEPCSTSSREPVCSGESNGTVLRRPPARKSNKSTRGKLSPVTQNSVGKKFRGVRQRPWGKWAAEIRDPLRRVRLWLGTYDTAEEAARVYDNAAIQLRGPHALTNFATPNTTPSHTPPPPPLSLSSSPSTSADVDEEGDEGTHHQLDLPICSPTSVLRFHSMPEPQSTCPRPHPNTKPNTDKEVENDEKIREPEPESSGSFFLDSLPSELFDFNSEVPSLPDLFEHPGLDRDVFGFGDDCKGLFNLVGDDYGFGLPGWPTNDHFPDIGEIFGSDPLVAL</sequence>
<evidence type="ECO:0000256" key="4">
    <source>
        <dbReference type="ARBA" id="ARBA00023163"/>
    </source>
</evidence>
<dbReference type="InterPro" id="IPR050913">
    <property type="entry name" value="AP2/ERF_ERF"/>
</dbReference>
<accession>A0A9Q1KX57</accession>